<gene>
    <name evidence="2" type="ORF">LCGC14_2933880</name>
</gene>
<organism evidence="2">
    <name type="scientific">marine sediment metagenome</name>
    <dbReference type="NCBI Taxonomy" id="412755"/>
    <lineage>
        <taxon>unclassified sequences</taxon>
        <taxon>metagenomes</taxon>
        <taxon>ecological metagenomes</taxon>
    </lineage>
</organism>
<dbReference type="Pfam" id="PF06452">
    <property type="entry name" value="CBM9_1"/>
    <property type="match status" value="1"/>
</dbReference>
<sequence>MVLLSHFISCKNTVSDKIMYSTVLSKSTELEWSSPLWNSKNCISIEGDKVNSDNKMFITSRWNKNSLYFFIKVTDNDLTAYQTEQDHSKLYMDDMVEILIDTQNDKDSCWAEDDIVYHINLFGVKKDDRGSLDCITNPKWNGKADIIVSMHGTVNDTTDVDSGYLVSVIFTWDEIGLEPEKGLTMGINFANGDNDGKGL</sequence>
<dbReference type="GO" id="GO:0016052">
    <property type="term" value="P:carbohydrate catabolic process"/>
    <property type="evidence" value="ECO:0007669"/>
    <property type="project" value="InterPro"/>
</dbReference>
<dbReference type="EMBL" id="LAZR01058644">
    <property type="protein sequence ID" value="KKK69452.1"/>
    <property type="molecule type" value="Genomic_DNA"/>
</dbReference>
<dbReference type="GO" id="GO:0004553">
    <property type="term" value="F:hydrolase activity, hydrolyzing O-glycosyl compounds"/>
    <property type="evidence" value="ECO:0007669"/>
    <property type="project" value="InterPro"/>
</dbReference>
<evidence type="ECO:0000259" key="1">
    <source>
        <dbReference type="Pfam" id="PF06452"/>
    </source>
</evidence>
<dbReference type="Gene3D" id="2.60.40.1190">
    <property type="match status" value="1"/>
</dbReference>
<proteinExistence type="predicted"/>
<reference evidence="2" key="1">
    <citation type="journal article" date="2015" name="Nature">
        <title>Complex archaea that bridge the gap between prokaryotes and eukaryotes.</title>
        <authorList>
            <person name="Spang A."/>
            <person name="Saw J.H."/>
            <person name="Jorgensen S.L."/>
            <person name="Zaremba-Niedzwiedzka K."/>
            <person name="Martijn J."/>
            <person name="Lind A.E."/>
            <person name="van Eijk R."/>
            <person name="Schleper C."/>
            <person name="Guy L."/>
            <person name="Ettema T.J."/>
        </authorList>
    </citation>
    <scope>NUCLEOTIDE SEQUENCE</scope>
</reference>
<name>A0A0F8XJZ9_9ZZZZ</name>
<dbReference type="AlphaFoldDB" id="A0A0F8XJZ9"/>
<dbReference type="GO" id="GO:0030246">
    <property type="term" value="F:carbohydrate binding"/>
    <property type="evidence" value="ECO:0007669"/>
    <property type="project" value="InterPro"/>
</dbReference>
<evidence type="ECO:0000313" key="2">
    <source>
        <dbReference type="EMBL" id="KKK69452.1"/>
    </source>
</evidence>
<feature type="non-terminal residue" evidence="2">
    <location>
        <position position="199"/>
    </location>
</feature>
<dbReference type="InterPro" id="IPR010502">
    <property type="entry name" value="Carb-bd_dom_fam9"/>
</dbReference>
<feature type="domain" description="Carbohydrate-binding" evidence="1">
    <location>
        <begin position="59"/>
        <end position="197"/>
    </location>
</feature>
<dbReference type="SUPFAM" id="SSF49344">
    <property type="entry name" value="CBD9-like"/>
    <property type="match status" value="1"/>
</dbReference>
<comment type="caution">
    <text evidence="2">The sequence shown here is derived from an EMBL/GenBank/DDBJ whole genome shotgun (WGS) entry which is preliminary data.</text>
</comment>
<protein>
    <recommendedName>
        <fullName evidence="1">Carbohydrate-binding domain-containing protein</fullName>
    </recommendedName>
</protein>
<accession>A0A0F8XJZ9</accession>